<evidence type="ECO:0000313" key="1">
    <source>
        <dbReference type="EMBL" id="KDS57006.1"/>
    </source>
</evidence>
<dbReference type="EMBL" id="JNHN01000090">
    <property type="protein sequence ID" value="KDS57006.1"/>
    <property type="molecule type" value="Genomic_DNA"/>
</dbReference>
<name>A0A078S9K3_BACUN</name>
<evidence type="ECO:0000313" key="2">
    <source>
        <dbReference type="Proteomes" id="UP000028013"/>
    </source>
</evidence>
<dbReference type="GeneID" id="82186488"/>
<dbReference type="AlphaFoldDB" id="A0A078S9K3"/>
<organism evidence="1 2">
    <name type="scientific">Bacteroides uniformis str. 3978 T3 ii</name>
    <dbReference type="NCBI Taxonomy" id="1339349"/>
    <lineage>
        <taxon>Bacteria</taxon>
        <taxon>Pseudomonadati</taxon>
        <taxon>Bacteroidota</taxon>
        <taxon>Bacteroidia</taxon>
        <taxon>Bacteroidales</taxon>
        <taxon>Bacteroidaceae</taxon>
        <taxon>Bacteroides</taxon>
    </lineage>
</organism>
<reference evidence="1 2" key="1">
    <citation type="submission" date="2014-04" db="EMBL/GenBank/DDBJ databases">
        <authorList>
            <person name="Sears C."/>
            <person name="Carroll K."/>
            <person name="Sack B.R."/>
            <person name="Qadri F."/>
            <person name="Myers L.L."/>
            <person name="Chung G.-T."/>
            <person name="Escheverria P."/>
            <person name="Fraser C.M."/>
            <person name="Sadzewicz L."/>
            <person name="Shefchek K.A."/>
            <person name="Tallon L."/>
            <person name="Das S.P."/>
            <person name="Daugherty S."/>
            <person name="Mongodin E.F."/>
        </authorList>
    </citation>
    <scope>NUCLEOTIDE SEQUENCE [LARGE SCALE GENOMIC DNA]</scope>
    <source>
        <strain evidence="1 2">3978 T3 ii</strain>
    </source>
</reference>
<protein>
    <submittedName>
        <fullName evidence="1">Uncharacterized protein</fullName>
    </submittedName>
</protein>
<gene>
    <name evidence="1" type="ORF">M094_3919</name>
</gene>
<dbReference type="Proteomes" id="UP000028013">
    <property type="component" value="Unassembled WGS sequence"/>
</dbReference>
<proteinExistence type="predicted"/>
<comment type="caution">
    <text evidence="1">The sequence shown here is derived from an EMBL/GenBank/DDBJ whole genome shotgun (WGS) entry which is preliminary data.</text>
</comment>
<accession>A0A078S9K3</accession>
<dbReference type="RefSeq" id="WP_004319471.1">
    <property type="nucleotide sequence ID" value="NZ_JNHN01000090.1"/>
</dbReference>
<sequence length="116" mass="13472">MKESIYRKLVSVIHDYRTWIDVLDADRESTFSVQKGGELHPVHCRVLYLVAKVPNSVYPKGHVLSIPEYKLDSAVRSLKRNPDFKSRYQSEALLYTDVEDIVRIASNHFIKLELEP</sequence>
<dbReference type="PATRIC" id="fig|1339349.3.peg.735"/>